<dbReference type="SUPFAM" id="SSF63829">
    <property type="entry name" value="Calcium-dependent phosphotriesterase"/>
    <property type="match status" value="1"/>
</dbReference>
<gene>
    <name evidence="3" type="ORF">KC571_01305</name>
</gene>
<feature type="repeat" description="NHL" evidence="2">
    <location>
        <begin position="22"/>
        <end position="49"/>
    </location>
</feature>
<dbReference type="PROSITE" id="PS51125">
    <property type="entry name" value="NHL"/>
    <property type="match status" value="1"/>
</dbReference>
<dbReference type="Gene3D" id="2.120.10.30">
    <property type="entry name" value="TolB, C-terminal domain"/>
    <property type="match status" value="1"/>
</dbReference>
<evidence type="ECO:0000256" key="1">
    <source>
        <dbReference type="ARBA" id="ARBA00022737"/>
    </source>
</evidence>
<dbReference type="Proteomes" id="UP000701698">
    <property type="component" value="Unassembled WGS sequence"/>
</dbReference>
<organism evidence="3 4">
    <name type="scientific">candidate division WWE3 bacterium</name>
    <dbReference type="NCBI Taxonomy" id="2053526"/>
    <lineage>
        <taxon>Bacteria</taxon>
        <taxon>Katanobacteria</taxon>
    </lineage>
</organism>
<protein>
    <submittedName>
        <fullName evidence="3">Uncharacterized protein</fullName>
    </submittedName>
</protein>
<keyword evidence="1" id="KW-0677">Repeat</keyword>
<accession>A0A955RPY1</accession>
<feature type="non-terminal residue" evidence="3">
    <location>
        <position position="1"/>
    </location>
</feature>
<evidence type="ECO:0000313" key="3">
    <source>
        <dbReference type="EMBL" id="MCA9390013.1"/>
    </source>
</evidence>
<dbReference type="EMBL" id="JAGQKX010000021">
    <property type="protein sequence ID" value="MCA9390013.1"/>
    <property type="molecule type" value="Genomic_DNA"/>
</dbReference>
<comment type="caution">
    <text evidence="3">The sequence shown here is derived from an EMBL/GenBank/DDBJ whole genome shotgun (WGS) entry which is preliminary data.</text>
</comment>
<dbReference type="AlphaFoldDB" id="A0A955RPY1"/>
<evidence type="ECO:0000256" key="2">
    <source>
        <dbReference type="PROSITE-ProRule" id="PRU00504"/>
    </source>
</evidence>
<dbReference type="InterPro" id="IPR011042">
    <property type="entry name" value="6-blade_b-propeller_TolB-like"/>
</dbReference>
<reference evidence="3" key="1">
    <citation type="submission" date="2020-04" db="EMBL/GenBank/DDBJ databases">
        <authorList>
            <person name="Zhang T."/>
        </authorList>
    </citation>
    <scope>NUCLEOTIDE SEQUENCE</scope>
    <source>
        <strain evidence="3">HKST-UBA01</strain>
    </source>
</reference>
<sequence length="118" mass="13130">NLEKIEDFISGWQKEGIVYGKPVGIALASNGTIYVSDDQAGAIYKFSPSTNQTLTKNCMVTGCSGQICSDQEVMTTCEYRETYGCYDQASCEYNEITDQCEWTMTPELSQCLQNTNTE</sequence>
<reference evidence="3" key="2">
    <citation type="journal article" date="2021" name="Microbiome">
        <title>Successional dynamics and alternative stable states in a saline activated sludge microbial community over 9 years.</title>
        <authorList>
            <person name="Wang Y."/>
            <person name="Ye J."/>
            <person name="Ju F."/>
            <person name="Liu L."/>
            <person name="Boyd J.A."/>
            <person name="Deng Y."/>
            <person name="Parks D.H."/>
            <person name="Jiang X."/>
            <person name="Yin X."/>
            <person name="Woodcroft B.J."/>
            <person name="Tyson G.W."/>
            <person name="Hugenholtz P."/>
            <person name="Polz M.F."/>
            <person name="Zhang T."/>
        </authorList>
    </citation>
    <scope>NUCLEOTIDE SEQUENCE</scope>
    <source>
        <strain evidence="3">HKST-UBA01</strain>
    </source>
</reference>
<name>A0A955RPY1_UNCKA</name>
<dbReference type="InterPro" id="IPR001258">
    <property type="entry name" value="NHL_repeat"/>
</dbReference>
<proteinExistence type="predicted"/>
<evidence type="ECO:0000313" key="4">
    <source>
        <dbReference type="Proteomes" id="UP000701698"/>
    </source>
</evidence>